<organism evidence="2 3">
    <name type="scientific">Streptomyces filamentosus</name>
    <name type="common">Streptomyces roseosporus</name>
    <dbReference type="NCBI Taxonomy" id="67294"/>
    <lineage>
        <taxon>Bacteria</taxon>
        <taxon>Bacillati</taxon>
        <taxon>Actinomycetota</taxon>
        <taxon>Actinomycetes</taxon>
        <taxon>Kitasatosporales</taxon>
        <taxon>Streptomycetaceae</taxon>
        <taxon>Streptomyces</taxon>
    </lineage>
</organism>
<evidence type="ECO:0000259" key="1">
    <source>
        <dbReference type="PROSITE" id="PS51352"/>
    </source>
</evidence>
<dbReference type="InterPro" id="IPR013766">
    <property type="entry name" value="Thioredoxin_domain"/>
</dbReference>
<dbReference type="PROSITE" id="PS00194">
    <property type="entry name" value="THIOREDOXIN_1"/>
    <property type="match status" value="1"/>
</dbReference>
<dbReference type="RefSeq" id="WP_190040696.1">
    <property type="nucleotide sequence ID" value="NZ_BNBE01000001.1"/>
</dbReference>
<feature type="domain" description="Thioredoxin" evidence="1">
    <location>
        <begin position="44"/>
        <end position="176"/>
    </location>
</feature>
<dbReference type="Gene3D" id="3.40.30.10">
    <property type="entry name" value="Glutaredoxin"/>
    <property type="match status" value="1"/>
</dbReference>
<reference evidence="2" key="2">
    <citation type="submission" date="2020-09" db="EMBL/GenBank/DDBJ databases">
        <authorList>
            <person name="Sun Q."/>
            <person name="Ohkuma M."/>
        </authorList>
    </citation>
    <scope>NUCLEOTIDE SEQUENCE</scope>
    <source>
        <strain evidence="2">JCM 4122</strain>
    </source>
</reference>
<dbReference type="InterPro" id="IPR017937">
    <property type="entry name" value="Thioredoxin_CS"/>
</dbReference>
<dbReference type="PROSITE" id="PS51352">
    <property type="entry name" value="THIOREDOXIN_2"/>
    <property type="match status" value="1"/>
</dbReference>
<dbReference type="InterPro" id="IPR036249">
    <property type="entry name" value="Thioredoxin-like_sf"/>
</dbReference>
<sequence>MAVLGSAVALLGALTVLNLVLTYGLVRRVGALGPARPPGPIDAGSVGATAGEFEVRATDGTGLSRGDLPDGALVGFFSPGCEPCTELLPRFASAVRELRLPPARVLAVVAPGTEDPGPYTRALEGIARVVAGEEAVVVAEAFGITGYPVVCRLGSDGAVTVVDRDLRDLLGAGAAG</sequence>
<dbReference type="EMBL" id="BNBE01000001">
    <property type="protein sequence ID" value="GHF80500.1"/>
    <property type="molecule type" value="Genomic_DNA"/>
</dbReference>
<gene>
    <name evidence="2" type="ORF">GCM10017667_05130</name>
</gene>
<keyword evidence="3" id="KW-1185">Reference proteome</keyword>
<dbReference type="Proteomes" id="UP000632849">
    <property type="component" value="Unassembled WGS sequence"/>
</dbReference>
<dbReference type="AlphaFoldDB" id="A0A919BBY4"/>
<evidence type="ECO:0000313" key="2">
    <source>
        <dbReference type="EMBL" id="GHF80500.1"/>
    </source>
</evidence>
<proteinExistence type="predicted"/>
<reference evidence="2" key="1">
    <citation type="journal article" date="2014" name="Int. J. Syst. Evol. Microbiol.">
        <title>Complete genome sequence of Corynebacterium casei LMG S-19264T (=DSM 44701T), isolated from a smear-ripened cheese.</title>
        <authorList>
            <consortium name="US DOE Joint Genome Institute (JGI-PGF)"/>
            <person name="Walter F."/>
            <person name="Albersmeier A."/>
            <person name="Kalinowski J."/>
            <person name="Ruckert C."/>
        </authorList>
    </citation>
    <scope>NUCLEOTIDE SEQUENCE</scope>
    <source>
        <strain evidence="2">JCM 4122</strain>
    </source>
</reference>
<accession>A0A919BBY4</accession>
<evidence type="ECO:0000313" key="3">
    <source>
        <dbReference type="Proteomes" id="UP000632849"/>
    </source>
</evidence>
<comment type="caution">
    <text evidence="2">The sequence shown here is derived from an EMBL/GenBank/DDBJ whole genome shotgun (WGS) entry which is preliminary data.</text>
</comment>
<protein>
    <recommendedName>
        <fullName evidence="1">Thioredoxin domain-containing protein</fullName>
    </recommendedName>
</protein>
<name>A0A919BBY4_STRFL</name>
<dbReference type="SUPFAM" id="SSF52833">
    <property type="entry name" value="Thioredoxin-like"/>
    <property type="match status" value="1"/>
</dbReference>